<comment type="caution">
    <text evidence="1">The sequence shown here is derived from an EMBL/GenBank/DDBJ whole genome shotgun (WGS) entry which is preliminary data.</text>
</comment>
<evidence type="ECO:0000313" key="1">
    <source>
        <dbReference type="EMBL" id="KAH0466109.1"/>
    </source>
</evidence>
<dbReference type="AlphaFoldDB" id="A0AAV7GX71"/>
<protein>
    <submittedName>
        <fullName evidence="1">Uncharacterized protein</fullName>
    </submittedName>
</protein>
<evidence type="ECO:0000313" key="2">
    <source>
        <dbReference type="Proteomes" id="UP000775213"/>
    </source>
</evidence>
<reference evidence="1 2" key="1">
    <citation type="journal article" date="2021" name="Hortic Res">
        <title>Chromosome-scale assembly of the Dendrobium chrysotoxum genome enhances the understanding of orchid evolution.</title>
        <authorList>
            <person name="Zhang Y."/>
            <person name="Zhang G.Q."/>
            <person name="Zhang D."/>
            <person name="Liu X.D."/>
            <person name="Xu X.Y."/>
            <person name="Sun W.H."/>
            <person name="Yu X."/>
            <person name="Zhu X."/>
            <person name="Wang Z.W."/>
            <person name="Zhao X."/>
            <person name="Zhong W.Y."/>
            <person name="Chen H."/>
            <person name="Yin W.L."/>
            <person name="Huang T."/>
            <person name="Niu S.C."/>
            <person name="Liu Z.J."/>
        </authorList>
    </citation>
    <scope>NUCLEOTIDE SEQUENCE [LARGE SCALE GENOMIC DNA]</scope>
    <source>
        <strain evidence="1">Lindl</strain>
    </source>
</reference>
<gene>
    <name evidence="1" type="ORF">IEQ34_006212</name>
</gene>
<organism evidence="1 2">
    <name type="scientific">Dendrobium chrysotoxum</name>
    <name type="common">Orchid</name>
    <dbReference type="NCBI Taxonomy" id="161865"/>
    <lineage>
        <taxon>Eukaryota</taxon>
        <taxon>Viridiplantae</taxon>
        <taxon>Streptophyta</taxon>
        <taxon>Embryophyta</taxon>
        <taxon>Tracheophyta</taxon>
        <taxon>Spermatophyta</taxon>
        <taxon>Magnoliopsida</taxon>
        <taxon>Liliopsida</taxon>
        <taxon>Asparagales</taxon>
        <taxon>Orchidaceae</taxon>
        <taxon>Epidendroideae</taxon>
        <taxon>Malaxideae</taxon>
        <taxon>Dendrobiinae</taxon>
        <taxon>Dendrobium</taxon>
    </lineage>
</organism>
<dbReference type="EMBL" id="JAGFBR010000006">
    <property type="protein sequence ID" value="KAH0466109.1"/>
    <property type="molecule type" value="Genomic_DNA"/>
</dbReference>
<sequence length="59" mass="6884">MGRWLDVRERKNKSEGVVVVRSREEAAGGIHFNGNFLYPRLTMAEKRKLKKRNWNLLGA</sequence>
<accession>A0AAV7GX71</accession>
<dbReference type="Proteomes" id="UP000775213">
    <property type="component" value="Unassembled WGS sequence"/>
</dbReference>
<name>A0AAV7GX71_DENCH</name>
<proteinExistence type="predicted"/>
<keyword evidence="2" id="KW-1185">Reference proteome</keyword>